<evidence type="ECO:0000256" key="1">
    <source>
        <dbReference type="SAM" id="SignalP"/>
    </source>
</evidence>
<dbReference type="RefSeq" id="WP_161027422.1">
    <property type="nucleotide sequence ID" value="NZ_WWCJ01000017.1"/>
</dbReference>
<evidence type="ECO:0000313" key="2">
    <source>
        <dbReference type="EMBL" id="MYN04459.1"/>
    </source>
</evidence>
<dbReference type="AlphaFoldDB" id="A0A6N9HM69"/>
<feature type="signal peptide" evidence="1">
    <location>
        <begin position="1"/>
        <end position="17"/>
    </location>
</feature>
<proteinExistence type="predicted"/>
<protein>
    <submittedName>
        <fullName evidence="2">Choline dehydrogenase</fullName>
    </submittedName>
</protein>
<dbReference type="InterPro" id="IPR010239">
    <property type="entry name" value="CHP02001"/>
</dbReference>
<dbReference type="Pfam" id="PF09694">
    <property type="entry name" value="Gcw_chp"/>
    <property type="match status" value="1"/>
</dbReference>
<keyword evidence="3" id="KW-1185">Reference proteome</keyword>
<accession>A0A6N9HM69</accession>
<organism evidence="2 3">
    <name type="scientific">Pseudoduganella guangdongensis</name>
    <dbReference type="NCBI Taxonomy" id="2692179"/>
    <lineage>
        <taxon>Bacteria</taxon>
        <taxon>Pseudomonadati</taxon>
        <taxon>Pseudomonadota</taxon>
        <taxon>Betaproteobacteria</taxon>
        <taxon>Burkholderiales</taxon>
        <taxon>Oxalobacteraceae</taxon>
        <taxon>Telluria group</taxon>
        <taxon>Pseudoduganella</taxon>
    </lineage>
</organism>
<dbReference type="Proteomes" id="UP000448575">
    <property type="component" value="Unassembled WGS sequence"/>
</dbReference>
<sequence>MKRFTWLALLASASVQAQDAPAAGPSLTTTVTFASQYVSRGIRQTWDKPALQVGADYVHPRGFIAGTWASNVSDKFVEKAKLEWDLYAGYSATAGDLGYSIILYQYLYPGAKVSSTDSTFNYTELSLGLTYKAFYAKYNYTVSPHFFGITHGRGTGYLDVGMNHDLGAGYTLNLHAGDARVGGAGNEIWDWRDAKVGVTKAFEGGWTVAGAVTRGWGATSAYREYTNGVPDAAGRLAYSNTEKATLVVTIAKTF</sequence>
<gene>
    <name evidence="2" type="ORF">GTP41_20415</name>
</gene>
<evidence type="ECO:0000313" key="3">
    <source>
        <dbReference type="Proteomes" id="UP000448575"/>
    </source>
</evidence>
<dbReference type="NCBIfam" id="TIGR02001">
    <property type="entry name" value="gcw_chp"/>
    <property type="match status" value="1"/>
</dbReference>
<name>A0A6N9HM69_9BURK</name>
<keyword evidence="1" id="KW-0732">Signal</keyword>
<feature type="chain" id="PRO_5026771894" evidence="1">
    <location>
        <begin position="18"/>
        <end position="254"/>
    </location>
</feature>
<dbReference type="EMBL" id="WWCJ01000017">
    <property type="protein sequence ID" value="MYN04459.1"/>
    <property type="molecule type" value="Genomic_DNA"/>
</dbReference>
<reference evidence="2 3" key="1">
    <citation type="submission" date="2019-12" db="EMBL/GenBank/DDBJ databases">
        <title>Novel species isolated from a subtropical stream in China.</title>
        <authorList>
            <person name="Lu H."/>
        </authorList>
    </citation>
    <scope>NUCLEOTIDE SEQUENCE [LARGE SCALE GENOMIC DNA]</scope>
    <source>
        <strain evidence="2 3">DS3</strain>
    </source>
</reference>
<comment type="caution">
    <text evidence="2">The sequence shown here is derived from an EMBL/GenBank/DDBJ whole genome shotgun (WGS) entry which is preliminary data.</text>
</comment>